<evidence type="ECO:0000256" key="3">
    <source>
        <dbReference type="ARBA" id="ARBA00022475"/>
    </source>
</evidence>
<keyword evidence="4 10" id="KW-0812">Transmembrane</keyword>
<evidence type="ECO:0000259" key="13">
    <source>
        <dbReference type="PROSITE" id="PS51846"/>
    </source>
</evidence>
<evidence type="ECO:0000313" key="15">
    <source>
        <dbReference type="Proteomes" id="UP001164714"/>
    </source>
</evidence>
<dbReference type="InterPro" id="IPR005170">
    <property type="entry name" value="Transptr-assoc_dom"/>
</dbReference>
<feature type="domain" description="CBS" evidence="12">
    <location>
        <begin position="222"/>
        <end position="285"/>
    </location>
</feature>
<dbReference type="CDD" id="cd04590">
    <property type="entry name" value="CBS_pair_CorC_HlyC_assoc"/>
    <property type="match status" value="1"/>
</dbReference>
<dbReference type="GO" id="GO:0050660">
    <property type="term" value="F:flavin adenine dinucleotide binding"/>
    <property type="evidence" value="ECO:0007669"/>
    <property type="project" value="InterPro"/>
</dbReference>
<gene>
    <name evidence="14" type="ORF">OZ415_01395</name>
</gene>
<evidence type="ECO:0000256" key="2">
    <source>
        <dbReference type="ARBA" id="ARBA00006337"/>
    </source>
</evidence>
<dbReference type="Gene3D" id="3.30.465.10">
    <property type="match status" value="1"/>
</dbReference>
<evidence type="ECO:0000256" key="4">
    <source>
        <dbReference type="ARBA" id="ARBA00022692"/>
    </source>
</evidence>
<dbReference type="PROSITE" id="PS51371">
    <property type="entry name" value="CBS"/>
    <property type="match status" value="2"/>
</dbReference>
<comment type="subcellular location">
    <subcellularLocation>
        <location evidence="1">Cell membrane</location>
        <topology evidence="1">Multi-pass membrane protein</topology>
    </subcellularLocation>
</comment>
<reference evidence="14" key="1">
    <citation type="submission" date="2022-12" db="EMBL/GenBank/DDBJ databases">
        <title>Whole genome sequence analysis of a duck derived balloon bacteium Aerococcus urinaeequi henan2020.</title>
        <authorList>
            <person name="Zhang H."/>
            <person name="Qiao H.X."/>
            <person name="Bian C.Z."/>
            <person name="Shu J.C."/>
        </authorList>
    </citation>
    <scope>NUCLEOTIDE SEQUENCE</scope>
    <source>
        <strain evidence="14">2020-HN-1</strain>
    </source>
</reference>
<dbReference type="Pfam" id="PF01595">
    <property type="entry name" value="CNNM"/>
    <property type="match status" value="1"/>
</dbReference>
<evidence type="ECO:0000256" key="7">
    <source>
        <dbReference type="ARBA" id="ARBA00023122"/>
    </source>
</evidence>
<dbReference type="FunFam" id="3.10.580.10:FF:000002">
    <property type="entry name" value="Magnesium/cobalt efflux protein CorC"/>
    <property type="match status" value="1"/>
</dbReference>
<protein>
    <submittedName>
        <fullName evidence="14">Hemolysin family protein</fullName>
    </submittedName>
</protein>
<keyword evidence="6 10" id="KW-1133">Transmembrane helix</keyword>
<evidence type="ECO:0000256" key="5">
    <source>
        <dbReference type="ARBA" id="ARBA00022737"/>
    </source>
</evidence>
<keyword evidence="5" id="KW-0677">Repeat</keyword>
<keyword evidence="8 10" id="KW-0472">Membrane</keyword>
<feature type="transmembrane region" description="Helical" evidence="11">
    <location>
        <begin position="71"/>
        <end position="92"/>
    </location>
</feature>
<feature type="domain" description="CBS" evidence="12">
    <location>
        <begin position="288"/>
        <end position="345"/>
    </location>
</feature>
<dbReference type="SUPFAM" id="SSF54631">
    <property type="entry name" value="CBS-domain pair"/>
    <property type="match status" value="1"/>
</dbReference>
<evidence type="ECO:0000256" key="10">
    <source>
        <dbReference type="PROSITE-ProRule" id="PRU01193"/>
    </source>
</evidence>
<dbReference type="AlphaFoldDB" id="A0AA47J0E4"/>
<dbReference type="SMART" id="SM01091">
    <property type="entry name" value="CorC_HlyC"/>
    <property type="match status" value="1"/>
</dbReference>
<sequence>MGDPGASNVGGQILLIIILTLVNAFLAGAEMAFVSVNHSKLETMAEEGDIKSQKVLKLLENSDDFLSTIQVGITFAGFFSSAAASTTFVSYLEPYLSGVPAGETIATAAVTIILSYFTLVLGELYPKQLALQVPESYARQSAGIISVLKTFFKPFVWLLTASTNVLKKITPLEFSEDSQQFTREEIQGIINSSRREGVIDSDEFQMMQGVLSLDTKLAREVMTPRTDTFMVDIEDDSQEIVNEILSSQYSRVPVFKDDKDDIVGIIHTKDILREARKVGFENIEITNVVKPAFFAPETSFIDDLLFDFKKNHQHLAIIKDEYNGVVGLVTLEDLIEEIVGDIEDEYDEISHLYKRINETTYIINGIMPIDKFNQLFKTSVESDESDTIAGYMIEILGYFPEDRAEEVIRIENYKLMTTAVENGRIRGIQVKKLDTDELAEEEEEEENKKH</sequence>
<dbReference type="Pfam" id="PF00571">
    <property type="entry name" value="CBS"/>
    <property type="match status" value="2"/>
</dbReference>
<dbReference type="Proteomes" id="UP001164714">
    <property type="component" value="Chromosome"/>
</dbReference>
<dbReference type="EMBL" id="CP114063">
    <property type="protein sequence ID" value="WAT24789.1"/>
    <property type="molecule type" value="Genomic_DNA"/>
</dbReference>
<dbReference type="InterPro" id="IPR016169">
    <property type="entry name" value="FAD-bd_PCMH_sub2"/>
</dbReference>
<keyword evidence="7 9" id="KW-0129">CBS domain</keyword>
<dbReference type="InterPro" id="IPR000644">
    <property type="entry name" value="CBS_dom"/>
</dbReference>
<feature type="transmembrane region" description="Helical" evidence="11">
    <location>
        <begin position="12"/>
        <end position="34"/>
    </location>
</feature>
<dbReference type="InterPro" id="IPR051676">
    <property type="entry name" value="UPF0053_domain"/>
</dbReference>
<dbReference type="Pfam" id="PF03471">
    <property type="entry name" value="CorC_HlyC"/>
    <property type="match status" value="1"/>
</dbReference>
<evidence type="ECO:0000259" key="12">
    <source>
        <dbReference type="PROSITE" id="PS51371"/>
    </source>
</evidence>
<dbReference type="Gene3D" id="3.10.580.10">
    <property type="entry name" value="CBS-domain"/>
    <property type="match status" value="1"/>
</dbReference>
<evidence type="ECO:0000256" key="8">
    <source>
        <dbReference type="ARBA" id="ARBA00023136"/>
    </source>
</evidence>
<keyword evidence="3" id="KW-1003">Cell membrane</keyword>
<proteinExistence type="inferred from homology"/>
<dbReference type="PROSITE" id="PS51846">
    <property type="entry name" value="CNNM"/>
    <property type="match status" value="1"/>
</dbReference>
<evidence type="ECO:0000313" key="14">
    <source>
        <dbReference type="EMBL" id="WAT24789.1"/>
    </source>
</evidence>
<dbReference type="PANTHER" id="PTHR43099:SF4">
    <property type="entry name" value="INTEGRAL MEMBRANE PROTEIN"/>
    <property type="match status" value="1"/>
</dbReference>
<dbReference type="GO" id="GO:0005886">
    <property type="term" value="C:plasma membrane"/>
    <property type="evidence" value="ECO:0007669"/>
    <property type="project" value="UniProtKB-SubCell"/>
</dbReference>
<feature type="domain" description="CNNM transmembrane" evidence="13">
    <location>
        <begin position="5"/>
        <end position="203"/>
    </location>
</feature>
<evidence type="ECO:0000256" key="6">
    <source>
        <dbReference type="ARBA" id="ARBA00022989"/>
    </source>
</evidence>
<evidence type="ECO:0000256" key="11">
    <source>
        <dbReference type="SAM" id="Phobius"/>
    </source>
</evidence>
<dbReference type="InterPro" id="IPR036318">
    <property type="entry name" value="FAD-bd_PCMH-like_sf"/>
</dbReference>
<dbReference type="SUPFAM" id="SSF56176">
    <property type="entry name" value="FAD-binding/transporter-associated domain-like"/>
    <property type="match status" value="1"/>
</dbReference>
<name>A0AA47J0E4_9LACT</name>
<feature type="transmembrane region" description="Helical" evidence="11">
    <location>
        <begin position="104"/>
        <end position="122"/>
    </location>
</feature>
<dbReference type="InterPro" id="IPR046342">
    <property type="entry name" value="CBS_dom_sf"/>
</dbReference>
<dbReference type="PANTHER" id="PTHR43099">
    <property type="entry name" value="UPF0053 PROTEIN YRKA"/>
    <property type="match status" value="1"/>
</dbReference>
<evidence type="ECO:0000256" key="9">
    <source>
        <dbReference type="PROSITE-ProRule" id="PRU00703"/>
    </source>
</evidence>
<dbReference type="InterPro" id="IPR002550">
    <property type="entry name" value="CNNM"/>
</dbReference>
<dbReference type="RefSeq" id="WP_269105159.1">
    <property type="nucleotide sequence ID" value="NZ_CP114063.1"/>
</dbReference>
<comment type="similarity">
    <text evidence="2">Belongs to the UPF0053 family.</text>
</comment>
<accession>A0AA47J0E4</accession>
<dbReference type="InterPro" id="IPR044751">
    <property type="entry name" value="Ion_transp-like_CBS"/>
</dbReference>
<evidence type="ECO:0000256" key="1">
    <source>
        <dbReference type="ARBA" id="ARBA00004651"/>
    </source>
</evidence>
<organism evidence="14 15">
    <name type="scientific">Aerococcus urinaeequi</name>
    <dbReference type="NCBI Taxonomy" id="51665"/>
    <lineage>
        <taxon>Bacteria</taxon>
        <taxon>Bacillati</taxon>
        <taxon>Bacillota</taxon>
        <taxon>Bacilli</taxon>
        <taxon>Lactobacillales</taxon>
        <taxon>Aerococcaceae</taxon>
        <taxon>Aerococcus</taxon>
    </lineage>
</organism>